<dbReference type="Proteomes" id="UP000777784">
    <property type="component" value="Unassembled WGS sequence"/>
</dbReference>
<accession>A0A948RWT3</accession>
<dbReference type="Pfam" id="PF13860">
    <property type="entry name" value="FlgD_ig"/>
    <property type="match status" value="1"/>
</dbReference>
<proteinExistence type="predicted"/>
<gene>
    <name evidence="2" type="ORF">KJ970_06075</name>
</gene>
<organism evidence="2 3">
    <name type="scientific">Eiseniibacteriota bacterium</name>
    <dbReference type="NCBI Taxonomy" id="2212470"/>
    <lineage>
        <taxon>Bacteria</taxon>
        <taxon>Candidatus Eiseniibacteriota</taxon>
    </lineage>
</organism>
<dbReference type="SUPFAM" id="SSF52317">
    <property type="entry name" value="Class I glutamine amidotransferase-like"/>
    <property type="match status" value="1"/>
</dbReference>
<dbReference type="Gene3D" id="2.60.40.4070">
    <property type="match status" value="1"/>
</dbReference>
<name>A0A948RWT3_UNCEI</name>
<comment type="caution">
    <text evidence="2">The sequence shown here is derived from an EMBL/GenBank/DDBJ whole genome shotgun (WGS) entry which is preliminary data.</text>
</comment>
<dbReference type="AlphaFoldDB" id="A0A948RWT3"/>
<dbReference type="InterPro" id="IPR025965">
    <property type="entry name" value="FlgD/Vpr_Ig-like"/>
</dbReference>
<protein>
    <recommendedName>
        <fullName evidence="1">FlgD/Vpr Ig-like domain-containing protein</fullName>
    </recommendedName>
</protein>
<evidence type="ECO:0000313" key="2">
    <source>
        <dbReference type="EMBL" id="MBU2690477.1"/>
    </source>
</evidence>
<reference evidence="2" key="1">
    <citation type="submission" date="2021-05" db="EMBL/GenBank/DDBJ databases">
        <title>Energy efficiency and biological interactions define the core microbiome of deep oligotrophic groundwater.</title>
        <authorList>
            <person name="Mehrshad M."/>
            <person name="Lopez-Fernandez M."/>
            <person name="Bell E."/>
            <person name="Bernier-Latmani R."/>
            <person name="Bertilsson S."/>
            <person name="Dopson M."/>
        </authorList>
    </citation>
    <scope>NUCLEOTIDE SEQUENCE</scope>
    <source>
        <strain evidence="2">Modern_marine.mb.64</strain>
    </source>
</reference>
<sequence>MHVGDDYELPEVNARASWYSVSGIPDVKIDGMYTVTGASSCTSAYSNYRTRYVTRMTNTGGVSPVEITNGYFAPVGDVGYVQATFELLDPVTLNNTEADFFVYQDNFGTYGNGVVAFGSAPITLTDVNDVATAVVEVNLPYGVDPSHLHGVVILQEHNAGRAIIQTGFLSQVQDFALTIPIRMKSVPLGDGEAIFSGTLENIGTVADNIDLSIDAIFDGWSADFQIEGDATWYTSTSVALDPAEEVEVTIRVQTDGEVREGFGTFAASSNNSGRMQPMSLRVINGSYSVLMVDDDGGYAIDYPTEQPFIQALELNGFFYDFWDVNGDHGNATPTFGDMNGYDVVIWQTAWVVLPLNSDDKAAIMAYLDNGGNLFLSSMDCLVGSTLEPFFEDYFGVSTFAVNSQASEMIGTPGDPIGNGLHYTLDWPFASLNRADTINPGPYAATVAANELGESNVLRNEIPGLGRTVFSSIMQLAMENESPIPNDSSIFILKVINWLVDAPITADVETDAVPSATRLFHTRPNPAVSQARLSFSLSNEAAKGPVSLALMDVSGRRVRTLIDGLRPVGMNQVVWDGRDDHGRSVTPGIYFAKLQSMDGEVKTKLVLIK</sequence>
<evidence type="ECO:0000313" key="3">
    <source>
        <dbReference type="Proteomes" id="UP000777784"/>
    </source>
</evidence>
<evidence type="ECO:0000259" key="1">
    <source>
        <dbReference type="Pfam" id="PF13860"/>
    </source>
</evidence>
<dbReference type="InterPro" id="IPR029062">
    <property type="entry name" value="Class_I_gatase-like"/>
</dbReference>
<feature type="domain" description="FlgD/Vpr Ig-like" evidence="1">
    <location>
        <begin position="529"/>
        <end position="598"/>
    </location>
</feature>
<dbReference type="EMBL" id="JAHJDP010000032">
    <property type="protein sequence ID" value="MBU2690477.1"/>
    <property type="molecule type" value="Genomic_DNA"/>
</dbReference>